<sequence length="276" mass="30076">MTPLPAPARLGMGRRTVHSGELARLAGVTVRALRHYHQRGLLPEPRRRANGYREYDVHHLVRVLRIRRLASIGVPLDRMPQLLDEAAAPCGDADGDAAVLEELDAELAAQIERLTRQRAVIATLREHRAALDAPPELAPFLSVLRSARLPAELIEMDRDQSVLLAHLAGESGLPWLSSVYSRLSDDAHAQAIAELTGRFARLDAETPAGEVAELIERFSSLLGEALAGLADAEGGLELGAAGELVDAYVRDRLNPAQRQMLAELRRRTTEQADDGA</sequence>
<dbReference type="SUPFAM" id="SSF46955">
    <property type="entry name" value="Putative DNA-binding domain"/>
    <property type="match status" value="1"/>
</dbReference>
<dbReference type="GO" id="GO:0003677">
    <property type="term" value="F:DNA binding"/>
    <property type="evidence" value="ECO:0007669"/>
    <property type="project" value="UniProtKB-KW"/>
</dbReference>
<reference evidence="3 4" key="1">
    <citation type="journal article" date="2017" name="New Microbes New Infect">
        <title>Genome sequence of 'Leucobacter massiliensis' sp. nov. isolated from human pharynx after travel to the 2014 Hajj.</title>
        <authorList>
            <person name="Leangapichart T."/>
            <person name="Gautret P."/>
            <person name="Nguyen T.T."/>
            <person name="Armstrong N."/>
            <person name="Rolain J.M."/>
        </authorList>
    </citation>
    <scope>NUCLEOTIDE SEQUENCE [LARGE SCALE GENOMIC DNA]</scope>
    <source>
        <strain evidence="3 4">122RC15</strain>
    </source>
</reference>
<evidence type="ECO:0000256" key="1">
    <source>
        <dbReference type="ARBA" id="ARBA00023125"/>
    </source>
</evidence>
<dbReference type="InterPro" id="IPR047057">
    <property type="entry name" value="MerR_fam"/>
</dbReference>
<dbReference type="EMBL" id="MWZD01000012">
    <property type="protein sequence ID" value="PRI12361.1"/>
    <property type="molecule type" value="Genomic_DNA"/>
</dbReference>
<keyword evidence="1" id="KW-0238">DNA-binding</keyword>
<dbReference type="InterPro" id="IPR000551">
    <property type="entry name" value="MerR-type_HTH_dom"/>
</dbReference>
<dbReference type="SMART" id="SM00422">
    <property type="entry name" value="HTH_MERR"/>
    <property type="match status" value="1"/>
</dbReference>
<dbReference type="Proteomes" id="UP000238650">
    <property type="component" value="Unassembled WGS sequence"/>
</dbReference>
<comment type="caution">
    <text evidence="3">The sequence shown here is derived from an EMBL/GenBank/DDBJ whole genome shotgun (WGS) entry which is preliminary data.</text>
</comment>
<dbReference type="InterPro" id="IPR009061">
    <property type="entry name" value="DNA-bd_dom_put_sf"/>
</dbReference>
<organism evidence="3 4">
    <name type="scientific">Leucobacter massiliensis</name>
    <dbReference type="NCBI Taxonomy" id="1686285"/>
    <lineage>
        <taxon>Bacteria</taxon>
        <taxon>Bacillati</taxon>
        <taxon>Actinomycetota</taxon>
        <taxon>Actinomycetes</taxon>
        <taxon>Micrococcales</taxon>
        <taxon>Microbacteriaceae</taxon>
        <taxon>Leucobacter</taxon>
    </lineage>
</organism>
<dbReference type="Gene3D" id="1.10.1660.10">
    <property type="match status" value="1"/>
</dbReference>
<dbReference type="GO" id="GO:0003700">
    <property type="term" value="F:DNA-binding transcription factor activity"/>
    <property type="evidence" value="ECO:0007669"/>
    <property type="project" value="InterPro"/>
</dbReference>
<name>A0A2S9QRZ4_9MICO</name>
<dbReference type="PROSITE" id="PS50937">
    <property type="entry name" value="HTH_MERR_2"/>
    <property type="match status" value="1"/>
</dbReference>
<dbReference type="AlphaFoldDB" id="A0A2S9QRZ4"/>
<dbReference type="CDD" id="cd00592">
    <property type="entry name" value="HTH_MerR-like"/>
    <property type="match status" value="1"/>
</dbReference>
<feature type="domain" description="HTH merR-type" evidence="2">
    <location>
        <begin position="20"/>
        <end position="85"/>
    </location>
</feature>
<evidence type="ECO:0000313" key="4">
    <source>
        <dbReference type="Proteomes" id="UP000238650"/>
    </source>
</evidence>
<dbReference type="PANTHER" id="PTHR30204:SF93">
    <property type="entry name" value="HTH MERR-TYPE DOMAIN-CONTAINING PROTEIN"/>
    <property type="match status" value="1"/>
</dbReference>
<dbReference type="Pfam" id="PF13411">
    <property type="entry name" value="MerR_1"/>
    <property type="match status" value="1"/>
</dbReference>
<evidence type="ECO:0000259" key="2">
    <source>
        <dbReference type="PROSITE" id="PS50937"/>
    </source>
</evidence>
<keyword evidence="4" id="KW-1185">Reference proteome</keyword>
<dbReference type="PANTHER" id="PTHR30204">
    <property type="entry name" value="REDOX-CYCLING DRUG-SENSING TRANSCRIPTIONAL ACTIVATOR SOXR"/>
    <property type="match status" value="1"/>
</dbReference>
<proteinExistence type="predicted"/>
<dbReference type="PRINTS" id="PR00040">
    <property type="entry name" value="HTHMERR"/>
</dbReference>
<gene>
    <name evidence="3" type="ORF">B4915_01400</name>
</gene>
<accession>A0A2S9QRZ4</accession>
<evidence type="ECO:0000313" key="3">
    <source>
        <dbReference type="EMBL" id="PRI12361.1"/>
    </source>
</evidence>
<protein>
    <recommendedName>
        <fullName evidence="2">HTH merR-type domain-containing protein</fullName>
    </recommendedName>
</protein>